<organism evidence="3 4">
    <name type="scientific">Batrachochytrium salamandrivorans</name>
    <dbReference type="NCBI Taxonomy" id="1357716"/>
    <lineage>
        <taxon>Eukaryota</taxon>
        <taxon>Fungi</taxon>
        <taxon>Fungi incertae sedis</taxon>
        <taxon>Chytridiomycota</taxon>
        <taxon>Chytridiomycota incertae sedis</taxon>
        <taxon>Chytridiomycetes</taxon>
        <taxon>Rhizophydiales</taxon>
        <taxon>Rhizophydiales incertae sedis</taxon>
        <taxon>Batrachochytrium</taxon>
    </lineage>
</organism>
<feature type="chain" id="PRO_5045083152" evidence="2">
    <location>
        <begin position="19"/>
        <end position="374"/>
    </location>
</feature>
<feature type="compositionally biased region" description="Basic and acidic residues" evidence="1">
    <location>
        <begin position="48"/>
        <end position="65"/>
    </location>
</feature>
<evidence type="ECO:0000313" key="4">
    <source>
        <dbReference type="Proteomes" id="UP001648503"/>
    </source>
</evidence>
<proteinExistence type="predicted"/>
<evidence type="ECO:0000256" key="1">
    <source>
        <dbReference type="SAM" id="MobiDB-lite"/>
    </source>
</evidence>
<keyword evidence="2" id="KW-0732">Signal</keyword>
<sequence length="374" mass="41823">MRLSTGIILSILSANVFAIEHPNGAHSGSLLARRAVVADTDSPLLQKRNNDKDQKDQKEPEEQAKPKVSPVPDSDQEKHVYIKRLSFVDAPRDFSSRVLGYTKKGLSPAKLEFEWWASENRFLVASERVSDRLVGKKGTKIGNKVYVILRYTFKISKICKKIYKDPVKSPFSLYLPSAISDESKEIYKGLRDDVLGRIKLYILDINTAIKSTINDPKYVIYELDKIVEKTNDFYEFISSTKPRYSSFLAGLGISDNAYLERLDMHIKVFETYKVTLSKDFNDIEEMVKDYIANSKQRGTSKSLSFSRRFKRLLGIKTKSSEDGASGSAQSEDGASGSAQPEDGASGSAQPEDRVSGSAQSNDVELKDLTVSNDK</sequence>
<protein>
    <submittedName>
        <fullName evidence="3">Uncharacterized protein</fullName>
    </submittedName>
</protein>
<evidence type="ECO:0000313" key="3">
    <source>
        <dbReference type="EMBL" id="KAH6590652.1"/>
    </source>
</evidence>
<dbReference type="EMBL" id="JAFCIX010000428">
    <property type="protein sequence ID" value="KAH6590652.1"/>
    <property type="molecule type" value="Genomic_DNA"/>
</dbReference>
<reference evidence="3 4" key="1">
    <citation type="submission" date="2021-02" db="EMBL/GenBank/DDBJ databases">
        <title>Variation within the Batrachochytrium salamandrivorans European outbreak.</title>
        <authorList>
            <person name="Kelly M."/>
            <person name="Pasmans F."/>
            <person name="Shea T.P."/>
            <person name="Munoz J.F."/>
            <person name="Carranza S."/>
            <person name="Cuomo C.A."/>
            <person name="Martel A."/>
        </authorList>
    </citation>
    <scope>NUCLEOTIDE SEQUENCE [LARGE SCALE GENOMIC DNA]</scope>
    <source>
        <strain evidence="3 4">AMFP18/2</strain>
    </source>
</reference>
<gene>
    <name evidence="3" type="ORF">BASA50_009243</name>
</gene>
<feature type="region of interest" description="Disordered" evidence="1">
    <location>
        <begin position="41"/>
        <end position="75"/>
    </location>
</feature>
<feature type="compositionally biased region" description="Basic and acidic residues" evidence="1">
    <location>
        <begin position="363"/>
        <end position="374"/>
    </location>
</feature>
<name>A0ABQ8F322_9FUNG</name>
<feature type="region of interest" description="Disordered" evidence="1">
    <location>
        <begin position="318"/>
        <end position="374"/>
    </location>
</feature>
<dbReference type="Proteomes" id="UP001648503">
    <property type="component" value="Unassembled WGS sequence"/>
</dbReference>
<feature type="compositionally biased region" description="Polar residues" evidence="1">
    <location>
        <begin position="326"/>
        <end position="338"/>
    </location>
</feature>
<evidence type="ECO:0000256" key="2">
    <source>
        <dbReference type="SAM" id="SignalP"/>
    </source>
</evidence>
<accession>A0ABQ8F322</accession>
<feature type="signal peptide" evidence="2">
    <location>
        <begin position="1"/>
        <end position="18"/>
    </location>
</feature>
<comment type="caution">
    <text evidence="3">The sequence shown here is derived from an EMBL/GenBank/DDBJ whole genome shotgun (WGS) entry which is preliminary data.</text>
</comment>
<keyword evidence="4" id="KW-1185">Reference proteome</keyword>